<dbReference type="Gene3D" id="3.40.470.10">
    <property type="entry name" value="Uracil-DNA glycosylase-like domain"/>
    <property type="match status" value="1"/>
</dbReference>
<dbReference type="Pfam" id="PF03167">
    <property type="entry name" value="UDG"/>
    <property type="match status" value="1"/>
</dbReference>
<evidence type="ECO:0000256" key="10">
    <source>
        <dbReference type="SAM" id="MobiDB-lite"/>
    </source>
</evidence>
<dbReference type="GO" id="GO:0005739">
    <property type="term" value="C:mitochondrion"/>
    <property type="evidence" value="ECO:0007669"/>
    <property type="project" value="UniProtKB-SubCell"/>
</dbReference>
<dbReference type="GO" id="GO:0097510">
    <property type="term" value="P:base-excision repair, AP site formation via deaminated base removal"/>
    <property type="evidence" value="ECO:0007669"/>
    <property type="project" value="TreeGrafter"/>
</dbReference>
<name>A0AA88YUN3_PINIB</name>
<evidence type="ECO:0000256" key="7">
    <source>
        <dbReference type="HAMAP-Rule" id="MF_03166"/>
    </source>
</evidence>
<feature type="region of interest" description="Disordered" evidence="10">
    <location>
        <begin position="1"/>
        <end position="54"/>
    </location>
</feature>
<organism evidence="12 13">
    <name type="scientific">Pinctada imbricata</name>
    <name type="common">Atlantic pearl-oyster</name>
    <name type="synonym">Pinctada martensii</name>
    <dbReference type="NCBI Taxonomy" id="66713"/>
    <lineage>
        <taxon>Eukaryota</taxon>
        <taxon>Metazoa</taxon>
        <taxon>Spiralia</taxon>
        <taxon>Lophotrochozoa</taxon>
        <taxon>Mollusca</taxon>
        <taxon>Bivalvia</taxon>
        <taxon>Autobranchia</taxon>
        <taxon>Pteriomorphia</taxon>
        <taxon>Pterioida</taxon>
        <taxon>Pterioidea</taxon>
        <taxon>Pteriidae</taxon>
        <taxon>Pinctada</taxon>
    </lineage>
</organism>
<dbReference type="NCBIfam" id="NF003589">
    <property type="entry name" value="PRK05254.1-2"/>
    <property type="match status" value="1"/>
</dbReference>
<reference evidence="12" key="1">
    <citation type="submission" date="2019-08" db="EMBL/GenBank/DDBJ databases">
        <title>The improved chromosome-level genome for the pearl oyster Pinctada fucata martensii using PacBio sequencing and Hi-C.</title>
        <authorList>
            <person name="Zheng Z."/>
        </authorList>
    </citation>
    <scope>NUCLEOTIDE SEQUENCE</scope>
    <source>
        <strain evidence="12">ZZ-2019</strain>
        <tissue evidence="12">Adductor muscle</tissue>
    </source>
</reference>
<dbReference type="SMART" id="SM00986">
    <property type="entry name" value="UDG"/>
    <property type="match status" value="1"/>
</dbReference>
<evidence type="ECO:0000256" key="9">
    <source>
        <dbReference type="RuleBase" id="RU003780"/>
    </source>
</evidence>
<dbReference type="InterPro" id="IPR005122">
    <property type="entry name" value="Uracil-DNA_glycosylase-like"/>
</dbReference>
<keyword evidence="7" id="KW-0539">Nucleus</keyword>
<evidence type="ECO:0000256" key="1">
    <source>
        <dbReference type="ARBA" id="ARBA00001400"/>
    </source>
</evidence>
<dbReference type="InterPro" id="IPR036895">
    <property type="entry name" value="Uracil-DNA_glycosylase-like_sf"/>
</dbReference>
<keyword evidence="7" id="KW-0496">Mitochondrion</keyword>
<keyword evidence="4 7" id="KW-0227">DNA damage</keyword>
<dbReference type="SMART" id="SM00987">
    <property type="entry name" value="UreE_C"/>
    <property type="match status" value="1"/>
</dbReference>
<sequence>MPPKRKASATSSASQAKKAKTEKETKVKNKVKSKEKTKSIDSDATKSEAPSTADTGALNLSSLLTDAAWKKALDAEFKLPYFKELEKQLAADYSKGEQIFPPKNLIFNAFNKTPFDKVKVVLLGQDPYHDDGQAMGLSFSVPVGIPPPPSLKNIYKELTTDKDIKNFTPPSHGCLEKWSEQGILLLNATLTVKAHQPNSHAKYGWQKFTDAVIKHISENSKERVVFLLWGGFAHKKEKLINKDRHSIIKTAHPSPLSCTKFFGCKCFSKVNEELKKLKRTAVDWSL</sequence>
<keyword evidence="5 7" id="KW-0378">Hydrolase</keyword>
<dbReference type="FunFam" id="3.40.470.10:FF:000001">
    <property type="entry name" value="Uracil-DNA glycosylase"/>
    <property type="match status" value="1"/>
</dbReference>
<feature type="active site" description="Proton acceptor" evidence="7 8">
    <location>
        <position position="126"/>
    </location>
</feature>
<comment type="catalytic activity">
    <reaction evidence="1 7 9">
        <text>Hydrolyzes single-stranded DNA or mismatched double-stranded DNA and polynucleotides, releasing free uracil.</text>
        <dbReference type="EC" id="3.2.2.27"/>
    </reaction>
</comment>
<dbReference type="PANTHER" id="PTHR11264">
    <property type="entry name" value="URACIL-DNA GLYCOSYLASE"/>
    <property type="match status" value="1"/>
</dbReference>
<feature type="domain" description="Uracil-DNA glycosylase-like" evidence="11">
    <location>
        <begin position="111"/>
        <end position="274"/>
    </location>
</feature>
<dbReference type="AlphaFoldDB" id="A0AA88YUN3"/>
<evidence type="ECO:0000256" key="6">
    <source>
        <dbReference type="ARBA" id="ARBA00023204"/>
    </source>
</evidence>
<dbReference type="Proteomes" id="UP001186944">
    <property type="component" value="Unassembled WGS sequence"/>
</dbReference>
<keyword evidence="13" id="KW-1185">Reference proteome</keyword>
<comment type="subcellular location">
    <subcellularLocation>
        <location evidence="7">Mitochondrion</location>
    </subcellularLocation>
    <subcellularLocation>
        <location evidence="7">Nucleus</location>
    </subcellularLocation>
</comment>
<dbReference type="InterPro" id="IPR018085">
    <property type="entry name" value="Ura-DNA_Glyclase_AS"/>
</dbReference>
<accession>A0AA88YUN3</accession>
<dbReference type="PROSITE" id="PS00130">
    <property type="entry name" value="U_DNA_GLYCOSYLASE"/>
    <property type="match status" value="1"/>
</dbReference>
<dbReference type="HAMAP" id="MF_00148">
    <property type="entry name" value="UDG"/>
    <property type="match status" value="1"/>
</dbReference>
<dbReference type="NCBIfam" id="NF003588">
    <property type="entry name" value="PRK05254.1-1"/>
    <property type="match status" value="1"/>
</dbReference>
<dbReference type="GO" id="GO:0004844">
    <property type="term" value="F:uracil DNA N-glycosylase activity"/>
    <property type="evidence" value="ECO:0007669"/>
    <property type="project" value="UniProtKB-UniRule"/>
</dbReference>
<evidence type="ECO:0000256" key="8">
    <source>
        <dbReference type="PROSITE-ProRule" id="PRU10072"/>
    </source>
</evidence>
<evidence type="ECO:0000256" key="2">
    <source>
        <dbReference type="ARBA" id="ARBA00008184"/>
    </source>
</evidence>
<dbReference type="CDD" id="cd10027">
    <property type="entry name" value="UDG-F1-like"/>
    <property type="match status" value="1"/>
</dbReference>
<gene>
    <name evidence="12" type="ORF">FSP39_004018</name>
</gene>
<evidence type="ECO:0000256" key="3">
    <source>
        <dbReference type="ARBA" id="ARBA00012030"/>
    </source>
</evidence>
<feature type="compositionally biased region" description="Basic and acidic residues" evidence="10">
    <location>
        <begin position="19"/>
        <end position="46"/>
    </location>
</feature>
<evidence type="ECO:0000256" key="5">
    <source>
        <dbReference type="ARBA" id="ARBA00022801"/>
    </source>
</evidence>
<comment type="caution">
    <text evidence="12">The sequence shown here is derived from an EMBL/GenBank/DDBJ whole genome shotgun (WGS) entry which is preliminary data.</text>
</comment>
<dbReference type="PANTHER" id="PTHR11264:SF7">
    <property type="entry name" value="URACIL-DNA GLYCOSYLASE"/>
    <property type="match status" value="1"/>
</dbReference>
<dbReference type="EC" id="3.2.2.27" evidence="3 7"/>
<dbReference type="GO" id="GO:0005634">
    <property type="term" value="C:nucleus"/>
    <property type="evidence" value="ECO:0007669"/>
    <property type="project" value="UniProtKB-SubCell"/>
</dbReference>
<evidence type="ECO:0000313" key="12">
    <source>
        <dbReference type="EMBL" id="KAK3108246.1"/>
    </source>
</evidence>
<comment type="similarity">
    <text evidence="2 7 9">Belongs to the uracil-DNA glycosylase (UDG) superfamily. UNG family.</text>
</comment>
<evidence type="ECO:0000313" key="13">
    <source>
        <dbReference type="Proteomes" id="UP001186944"/>
    </source>
</evidence>
<keyword evidence="6 7" id="KW-0234">DNA repair</keyword>
<dbReference type="NCBIfam" id="TIGR00628">
    <property type="entry name" value="ung"/>
    <property type="match status" value="1"/>
</dbReference>
<dbReference type="InterPro" id="IPR002043">
    <property type="entry name" value="UDG_fam1"/>
</dbReference>
<evidence type="ECO:0000256" key="4">
    <source>
        <dbReference type="ARBA" id="ARBA00022763"/>
    </source>
</evidence>
<dbReference type="EMBL" id="VSWD01000001">
    <property type="protein sequence ID" value="KAK3108246.1"/>
    <property type="molecule type" value="Genomic_DNA"/>
</dbReference>
<comment type="function">
    <text evidence="7 9">Excises uracil residues from the DNA which can arise as a result of misincorporation of dUMP residues by DNA polymerase or due to deamination of cytosine.</text>
</comment>
<protein>
    <recommendedName>
        <fullName evidence="3 7">Uracil-DNA glycosylase</fullName>
        <shortName evidence="7">UDG</shortName>
        <ecNumber evidence="3 7">3.2.2.27</ecNumber>
    </recommendedName>
</protein>
<proteinExistence type="inferred from homology"/>
<dbReference type="SUPFAM" id="SSF52141">
    <property type="entry name" value="Uracil-DNA glycosylase-like"/>
    <property type="match status" value="1"/>
</dbReference>
<evidence type="ECO:0000259" key="11">
    <source>
        <dbReference type="SMART" id="SM00986"/>
    </source>
</evidence>
<dbReference type="NCBIfam" id="NF003592">
    <property type="entry name" value="PRK05254.1-5"/>
    <property type="match status" value="1"/>
</dbReference>